<name>A0A8H4X5E3_9HYPO</name>
<proteinExistence type="predicted"/>
<comment type="caution">
    <text evidence="6">The sequence shown here is derived from an EMBL/GenBank/DDBJ whole genome shotgun (WGS) entry which is preliminary data.</text>
</comment>
<protein>
    <recommendedName>
        <fullName evidence="8">Transcription factor domain-containing protein</fullName>
    </recommendedName>
</protein>
<keyword evidence="2" id="KW-0805">Transcription regulation</keyword>
<dbReference type="PANTHER" id="PTHR31845:SF10">
    <property type="entry name" value="ZN(II)2CYS6 TRANSCRIPTION FACTOR (EUROFUNG)"/>
    <property type="match status" value="1"/>
</dbReference>
<keyword evidence="3" id="KW-0238">DNA-binding</keyword>
<dbReference type="GO" id="GO:0005634">
    <property type="term" value="C:nucleus"/>
    <property type="evidence" value="ECO:0007669"/>
    <property type="project" value="UniProtKB-SubCell"/>
</dbReference>
<evidence type="ECO:0000256" key="2">
    <source>
        <dbReference type="ARBA" id="ARBA00023015"/>
    </source>
</evidence>
<dbReference type="AlphaFoldDB" id="A0A8H4X5E3"/>
<reference evidence="6" key="1">
    <citation type="journal article" date="2020" name="BMC Genomics">
        <title>Correction to: Identification and distribution of gene clusters required for synthesis of sphingolipid metabolism inhibitors in diverse species of the filamentous fungus Fusarium.</title>
        <authorList>
            <person name="Kim H.S."/>
            <person name="Lohmar J.M."/>
            <person name="Busman M."/>
            <person name="Brown D.W."/>
            <person name="Naumann T.A."/>
            <person name="Divon H.H."/>
            <person name="Lysoe E."/>
            <person name="Uhlig S."/>
            <person name="Proctor R.H."/>
        </authorList>
    </citation>
    <scope>NUCLEOTIDE SEQUENCE</scope>
    <source>
        <strain evidence="6">NRRL 20472</strain>
    </source>
</reference>
<comment type="subcellular location">
    <subcellularLocation>
        <location evidence="1">Nucleus</location>
    </subcellularLocation>
</comment>
<reference evidence="6" key="2">
    <citation type="submission" date="2020-05" db="EMBL/GenBank/DDBJ databases">
        <authorList>
            <person name="Kim H.-S."/>
            <person name="Proctor R.H."/>
            <person name="Brown D.W."/>
        </authorList>
    </citation>
    <scope>NUCLEOTIDE SEQUENCE</scope>
    <source>
        <strain evidence="6">NRRL 20472</strain>
    </source>
</reference>
<evidence type="ECO:0000313" key="6">
    <source>
        <dbReference type="EMBL" id="KAF4962597.1"/>
    </source>
</evidence>
<evidence type="ECO:0000313" key="7">
    <source>
        <dbReference type="Proteomes" id="UP000622797"/>
    </source>
</evidence>
<gene>
    <name evidence="6" type="ORF">FSARC_9375</name>
</gene>
<dbReference type="PANTHER" id="PTHR31845">
    <property type="entry name" value="FINGER DOMAIN PROTEIN, PUTATIVE-RELATED"/>
    <property type="match status" value="1"/>
</dbReference>
<evidence type="ECO:0008006" key="8">
    <source>
        <dbReference type="Google" id="ProtNLM"/>
    </source>
</evidence>
<dbReference type="GO" id="GO:0000976">
    <property type="term" value="F:transcription cis-regulatory region binding"/>
    <property type="evidence" value="ECO:0007669"/>
    <property type="project" value="TreeGrafter"/>
</dbReference>
<evidence type="ECO:0000256" key="4">
    <source>
        <dbReference type="ARBA" id="ARBA00023163"/>
    </source>
</evidence>
<dbReference type="GO" id="GO:0000981">
    <property type="term" value="F:DNA-binding transcription factor activity, RNA polymerase II-specific"/>
    <property type="evidence" value="ECO:0007669"/>
    <property type="project" value="TreeGrafter"/>
</dbReference>
<sequence>MGLQQTSDIVHRGLLTIDVAQILLENYRAKAIQHFPFVPIPLDTSAQTLRATKPFLFLCVMATMMVKNCTLQRQFGEEVRVQVHQRVLMESEISLELLQGLLIYLAWYQYFFSSEKQQIVQLAQLCVSLVQSLGLDQNPDNTRRKVDLGPDETASCRREARSTDQLRALLGTYCTTSWVSTKFRTRCAIPYTGYIKQSCELLVANGEYPSDLLVSYLVRVNELCRRIFDNFGYDDLENSAMKSEFVSAMALQTLSNESTLLKETIPQTLQDNREVSLHDDFWERSATVNSFTAQNPSLHDAVVKCPDDDLWYITFYTTAKICRTLACLSNAGKISPEMFRDIGPSLNNATFSNPTTSLYDPATIERMADLRGEANRLQTKFRQLSPLVQNTSSEPDIMLSFSDMIWAVFVAYEQIARPAINSGQGVQATSLDYLIPWQEQVLLSDTGSPDDYTSSAESGHGQSEALLGLGTVGDETWEELLDGLATITEHESALQV</sequence>
<dbReference type="EMBL" id="JABEXW010000533">
    <property type="protein sequence ID" value="KAF4962597.1"/>
    <property type="molecule type" value="Genomic_DNA"/>
</dbReference>
<keyword evidence="5" id="KW-0539">Nucleus</keyword>
<accession>A0A8H4X5E3</accession>
<evidence type="ECO:0000256" key="3">
    <source>
        <dbReference type="ARBA" id="ARBA00023125"/>
    </source>
</evidence>
<dbReference type="OrthoDB" id="1600564at2759"/>
<keyword evidence="4" id="KW-0804">Transcription</keyword>
<keyword evidence="7" id="KW-1185">Reference proteome</keyword>
<dbReference type="Proteomes" id="UP000622797">
    <property type="component" value="Unassembled WGS sequence"/>
</dbReference>
<dbReference type="InterPro" id="IPR051089">
    <property type="entry name" value="prtT"/>
</dbReference>
<organism evidence="6 7">
    <name type="scientific">Fusarium sarcochroum</name>
    <dbReference type="NCBI Taxonomy" id="1208366"/>
    <lineage>
        <taxon>Eukaryota</taxon>
        <taxon>Fungi</taxon>
        <taxon>Dikarya</taxon>
        <taxon>Ascomycota</taxon>
        <taxon>Pezizomycotina</taxon>
        <taxon>Sordariomycetes</taxon>
        <taxon>Hypocreomycetidae</taxon>
        <taxon>Hypocreales</taxon>
        <taxon>Nectriaceae</taxon>
        <taxon>Fusarium</taxon>
        <taxon>Fusarium lateritium species complex</taxon>
    </lineage>
</organism>
<dbReference type="CDD" id="cd12148">
    <property type="entry name" value="fungal_TF_MHR"/>
    <property type="match status" value="1"/>
</dbReference>
<evidence type="ECO:0000256" key="5">
    <source>
        <dbReference type="ARBA" id="ARBA00023242"/>
    </source>
</evidence>
<evidence type="ECO:0000256" key="1">
    <source>
        <dbReference type="ARBA" id="ARBA00004123"/>
    </source>
</evidence>